<dbReference type="Gene3D" id="3.40.30.10">
    <property type="entry name" value="Glutaredoxin"/>
    <property type="match status" value="1"/>
</dbReference>
<dbReference type="InterPro" id="IPR036249">
    <property type="entry name" value="Thioredoxin-like_sf"/>
</dbReference>
<dbReference type="Pfam" id="PF00578">
    <property type="entry name" value="AhpC-TSA"/>
    <property type="match status" value="1"/>
</dbReference>
<keyword evidence="4 14" id="KW-0575">Peroxidase</keyword>
<comment type="caution">
    <text evidence="14">The sequence shown here is derived from an EMBL/GenBank/DDBJ whole genome shotgun (WGS) entry which is preliminary data.</text>
</comment>
<feature type="domain" description="Thioredoxin" evidence="13">
    <location>
        <begin position="4"/>
        <end position="155"/>
    </location>
</feature>
<protein>
    <recommendedName>
        <fullName evidence="3">thioredoxin-dependent peroxiredoxin</fullName>
        <ecNumber evidence="3">1.11.1.24</ecNumber>
    </recommendedName>
    <alternativeName>
        <fullName evidence="9">Thioredoxin peroxidase</fullName>
    </alternativeName>
    <alternativeName>
        <fullName evidence="11">Thioredoxin-dependent peroxiredoxin Bcp</fullName>
    </alternativeName>
</protein>
<dbReference type="InterPro" id="IPR024706">
    <property type="entry name" value="Peroxiredoxin_AhpC-typ"/>
</dbReference>
<organism evidence="14 15">
    <name type="scientific">Kaistia defluvii</name>
    <dbReference type="NCBI Taxonomy" id="410841"/>
    <lineage>
        <taxon>Bacteria</taxon>
        <taxon>Pseudomonadati</taxon>
        <taxon>Pseudomonadota</taxon>
        <taxon>Alphaproteobacteria</taxon>
        <taxon>Hyphomicrobiales</taxon>
        <taxon>Kaistiaceae</taxon>
        <taxon>Kaistia</taxon>
    </lineage>
</organism>
<evidence type="ECO:0000259" key="13">
    <source>
        <dbReference type="PROSITE" id="PS51352"/>
    </source>
</evidence>
<dbReference type="InterPro" id="IPR013766">
    <property type="entry name" value="Thioredoxin_domain"/>
</dbReference>
<dbReference type="PIRSF" id="PIRSF000239">
    <property type="entry name" value="AHPC"/>
    <property type="match status" value="1"/>
</dbReference>
<evidence type="ECO:0000256" key="5">
    <source>
        <dbReference type="ARBA" id="ARBA00022862"/>
    </source>
</evidence>
<evidence type="ECO:0000256" key="10">
    <source>
        <dbReference type="ARBA" id="ARBA00038489"/>
    </source>
</evidence>
<reference evidence="14 15" key="1">
    <citation type="submission" date="2024-06" db="EMBL/GenBank/DDBJ databases">
        <title>Sorghum-associated microbial communities from plants grown in Nebraska, USA.</title>
        <authorList>
            <person name="Schachtman D."/>
        </authorList>
    </citation>
    <scope>NUCLEOTIDE SEQUENCE [LARGE SCALE GENOMIC DNA]</scope>
    <source>
        <strain evidence="14 15">3207</strain>
    </source>
</reference>
<keyword evidence="15" id="KW-1185">Reference proteome</keyword>
<dbReference type="PANTHER" id="PTHR42801:SF4">
    <property type="entry name" value="AHPC_TSA FAMILY PROTEIN"/>
    <property type="match status" value="1"/>
</dbReference>
<gene>
    <name evidence="14" type="ORF">ABIE08_000469</name>
</gene>
<evidence type="ECO:0000256" key="7">
    <source>
        <dbReference type="ARBA" id="ARBA00023157"/>
    </source>
</evidence>
<dbReference type="Proteomes" id="UP001549321">
    <property type="component" value="Unassembled WGS sequence"/>
</dbReference>
<dbReference type="InterPro" id="IPR000866">
    <property type="entry name" value="AhpC/TSA"/>
</dbReference>
<evidence type="ECO:0000256" key="12">
    <source>
        <dbReference type="ARBA" id="ARBA00049091"/>
    </source>
</evidence>
<comment type="function">
    <text evidence="1">Thiol-specific peroxidase that catalyzes the reduction of hydrogen peroxide and organic hydroperoxides to water and alcohols, respectively. Plays a role in cell protection against oxidative stress by detoxifying peroxides and as sensor of hydrogen peroxide-mediated signaling events.</text>
</comment>
<proteinExistence type="inferred from homology"/>
<keyword evidence="6 14" id="KW-0560">Oxidoreductase</keyword>
<evidence type="ECO:0000256" key="9">
    <source>
        <dbReference type="ARBA" id="ARBA00032824"/>
    </source>
</evidence>
<evidence type="ECO:0000256" key="3">
    <source>
        <dbReference type="ARBA" id="ARBA00013017"/>
    </source>
</evidence>
<comment type="similarity">
    <text evidence="10">Belongs to the peroxiredoxin family. BCP/PrxQ subfamily.</text>
</comment>
<keyword evidence="7" id="KW-1015">Disulfide bond</keyword>
<name>A0ABV2QU49_9HYPH</name>
<dbReference type="InterPro" id="IPR050924">
    <property type="entry name" value="Peroxiredoxin_BCP/PrxQ"/>
</dbReference>
<evidence type="ECO:0000313" key="15">
    <source>
        <dbReference type="Proteomes" id="UP001549321"/>
    </source>
</evidence>
<evidence type="ECO:0000256" key="2">
    <source>
        <dbReference type="ARBA" id="ARBA00011245"/>
    </source>
</evidence>
<dbReference type="PANTHER" id="PTHR42801">
    <property type="entry name" value="THIOREDOXIN-DEPENDENT PEROXIDE REDUCTASE"/>
    <property type="match status" value="1"/>
</dbReference>
<dbReference type="SUPFAM" id="SSF52833">
    <property type="entry name" value="Thioredoxin-like"/>
    <property type="match status" value="1"/>
</dbReference>
<evidence type="ECO:0000256" key="1">
    <source>
        <dbReference type="ARBA" id="ARBA00003330"/>
    </source>
</evidence>
<sequence length="155" mass="17287">MSILTQGSLAPDFDLPTDGGSRIKLSELKGRKVVLYFYPKDNTSGCTVEAIDFSARQADFEAADTLVIGVSPDSVQSHERFRKKHKLSITLASDENKAMLESYGVWEEKSMFGHKYMGVVRTTYLIDRDGRIARTWEKVKVKGHVDEVLAAARSA</sequence>
<evidence type="ECO:0000256" key="4">
    <source>
        <dbReference type="ARBA" id="ARBA00022559"/>
    </source>
</evidence>
<comment type="catalytic activity">
    <reaction evidence="12">
        <text>a hydroperoxide + [thioredoxin]-dithiol = an alcohol + [thioredoxin]-disulfide + H2O</text>
        <dbReference type="Rhea" id="RHEA:62620"/>
        <dbReference type="Rhea" id="RHEA-COMP:10698"/>
        <dbReference type="Rhea" id="RHEA-COMP:10700"/>
        <dbReference type="ChEBI" id="CHEBI:15377"/>
        <dbReference type="ChEBI" id="CHEBI:29950"/>
        <dbReference type="ChEBI" id="CHEBI:30879"/>
        <dbReference type="ChEBI" id="CHEBI:35924"/>
        <dbReference type="ChEBI" id="CHEBI:50058"/>
        <dbReference type="EC" id="1.11.1.24"/>
    </reaction>
</comment>
<evidence type="ECO:0000313" key="14">
    <source>
        <dbReference type="EMBL" id="MET4632556.1"/>
    </source>
</evidence>
<keyword evidence="5" id="KW-0049">Antioxidant</keyword>
<keyword evidence="8" id="KW-0676">Redox-active center</keyword>
<dbReference type="EMBL" id="JBEPSM010000001">
    <property type="protein sequence ID" value="MET4632556.1"/>
    <property type="molecule type" value="Genomic_DNA"/>
</dbReference>
<dbReference type="PROSITE" id="PS51352">
    <property type="entry name" value="THIOREDOXIN_2"/>
    <property type="match status" value="1"/>
</dbReference>
<comment type="subunit">
    <text evidence="2">Monomer.</text>
</comment>
<dbReference type="GO" id="GO:0140824">
    <property type="term" value="F:thioredoxin-dependent peroxiredoxin activity"/>
    <property type="evidence" value="ECO:0007669"/>
    <property type="project" value="UniProtKB-EC"/>
</dbReference>
<evidence type="ECO:0000256" key="6">
    <source>
        <dbReference type="ARBA" id="ARBA00023002"/>
    </source>
</evidence>
<evidence type="ECO:0000256" key="8">
    <source>
        <dbReference type="ARBA" id="ARBA00023284"/>
    </source>
</evidence>
<accession>A0ABV2QU49</accession>
<evidence type="ECO:0000256" key="11">
    <source>
        <dbReference type="ARBA" id="ARBA00042639"/>
    </source>
</evidence>
<dbReference type="NCBIfam" id="NF006960">
    <property type="entry name" value="PRK09437.1"/>
    <property type="match status" value="1"/>
</dbReference>
<dbReference type="RefSeq" id="WP_354548456.1">
    <property type="nucleotide sequence ID" value="NZ_JBEPSM010000001.1"/>
</dbReference>
<dbReference type="CDD" id="cd03017">
    <property type="entry name" value="PRX_BCP"/>
    <property type="match status" value="1"/>
</dbReference>
<dbReference type="EC" id="1.11.1.24" evidence="3"/>